<dbReference type="AlphaFoldDB" id="G3BMS8"/>
<evidence type="ECO:0000256" key="4">
    <source>
        <dbReference type="ARBA" id="ARBA00023136"/>
    </source>
</evidence>
<sequence length="97" mass="11305">MILSKITALLLLNWINNLGGALFGFIRGAIIVSVLLFLSNFIPLPKEVKIQMTDSQIARYLMNSIIIIYNSLEEWFPEHFQFEFEVLKEKLYQNINI</sequence>
<keyword evidence="2 5" id="KW-0812">Transmembrane</keyword>
<evidence type="ECO:0000256" key="3">
    <source>
        <dbReference type="ARBA" id="ARBA00022989"/>
    </source>
</evidence>
<evidence type="ECO:0000256" key="1">
    <source>
        <dbReference type="ARBA" id="ARBA00004141"/>
    </source>
</evidence>
<evidence type="ECO:0000313" key="6">
    <source>
        <dbReference type="EMBL" id="ADM95039.1"/>
    </source>
</evidence>
<evidence type="ECO:0008006" key="7">
    <source>
        <dbReference type="Google" id="ProtNLM"/>
    </source>
</evidence>
<accession>G3BMS8</accession>
<dbReference type="InterPro" id="IPR003825">
    <property type="entry name" value="Colicin-V_CvpA"/>
</dbReference>
<comment type="subcellular location">
    <subcellularLocation>
        <location evidence="1">Membrane</location>
        <topology evidence="1">Multi-pass membrane protein</topology>
    </subcellularLocation>
</comment>
<dbReference type="GO" id="GO:0009403">
    <property type="term" value="P:toxin biosynthetic process"/>
    <property type="evidence" value="ECO:0007669"/>
    <property type="project" value="InterPro"/>
</dbReference>
<keyword evidence="4 5" id="KW-0472">Membrane</keyword>
<dbReference type="Pfam" id="PF02674">
    <property type="entry name" value="Colicin_V"/>
    <property type="match status" value="1"/>
</dbReference>
<dbReference type="GO" id="GO:0016020">
    <property type="term" value="C:membrane"/>
    <property type="evidence" value="ECO:0007669"/>
    <property type="project" value="UniProtKB-SubCell"/>
</dbReference>
<evidence type="ECO:0000256" key="5">
    <source>
        <dbReference type="SAM" id="Phobius"/>
    </source>
</evidence>
<protein>
    <recommendedName>
        <fullName evidence="7">Colicin V production protein</fullName>
    </recommendedName>
</protein>
<organism evidence="6">
    <name type="scientific">uncultured Atribacterota bacterium</name>
    <dbReference type="NCBI Taxonomy" id="263865"/>
    <lineage>
        <taxon>Bacteria</taxon>
        <taxon>Pseudomonadati</taxon>
        <taxon>Atribacterota</taxon>
        <taxon>environmental samples</taxon>
    </lineage>
</organism>
<reference evidence="6" key="1">
    <citation type="submission" date="2009-11" db="EMBL/GenBank/DDBJ databases">
        <title>Microbial diversity profiles of fluids from low-temperature petroleum reservoirs with and without exogenous water perturbation.</title>
        <authorList>
            <person name="Pham V.D."/>
            <person name="Hnatow L.L."/>
            <person name="Zhang S."/>
            <person name="Fallon R.D."/>
            <person name="DeLong E.F."/>
            <person name="Keeler S.J."/>
        </authorList>
    </citation>
    <scope>NUCLEOTIDE SEQUENCE</scope>
</reference>
<dbReference type="EMBL" id="GU180083">
    <property type="protein sequence ID" value="ADM95039.1"/>
    <property type="molecule type" value="Genomic_DNA"/>
</dbReference>
<proteinExistence type="predicted"/>
<keyword evidence="3 5" id="KW-1133">Transmembrane helix</keyword>
<feature type="transmembrane region" description="Helical" evidence="5">
    <location>
        <begin position="20"/>
        <end position="42"/>
    </location>
</feature>
<evidence type="ECO:0000256" key="2">
    <source>
        <dbReference type="ARBA" id="ARBA00022692"/>
    </source>
</evidence>
<name>G3BMS8_9BACT</name>